<evidence type="ECO:0000313" key="13">
    <source>
        <dbReference type="Proteomes" id="UP000193467"/>
    </source>
</evidence>
<dbReference type="InterPro" id="IPR036961">
    <property type="entry name" value="Kinesin_motor_dom_sf"/>
</dbReference>
<evidence type="ECO:0000256" key="8">
    <source>
        <dbReference type="PROSITE-ProRule" id="PRU00782"/>
    </source>
</evidence>
<feature type="coiled-coil region" evidence="9">
    <location>
        <begin position="246"/>
        <end position="336"/>
    </location>
</feature>
<dbReference type="GO" id="GO:0000146">
    <property type="term" value="F:microfilament motor activity"/>
    <property type="evidence" value="ECO:0007669"/>
    <property type="project" value="TreeGrafter"/>
</dbReference>
<evidence type="ECO:0000256" key="6">
    <source>
        <dbReference type="ARBA" id="ARBA00023175"/>
    </source>
</evidence>
<evidence type="ECO:0000256" key="1">
    <source>
        <dbReference type="ARBA" id="ARBA00008314"/>
    </source>
</evidence>
<organism evidence="12 13">
    <name type="scientific">Leucosporidium creatinivorum</name>
    <dbReference type="NCBI Taxonomy" id="106004"/>
    <lineage>
        <taxon>Eukaryota</taxon>
        <taxon>Fungi</taxon>
        <taxon>Dikarya</taxon>
        <taxon>Basidiomycota</taxon>
        <taxon>Pucciniomycotina</taxon>
        <taxon>Microbotryomycetes</taxon>
        <taxon>Leucosporidiales</taxon>
        <taxon>Leucosporidium</taxon>
    </lineage>
</organism>
<dbReference type="SUPFAM" id="SSF52540">
    <property type="entry name" value="P-loop containing nucleoside triphosphate hydrolases"/>
    <property type="match status" value="1"/>
</dbReference>
<sequence>MNKDPLNDNLTSLLAKSSDHYVSGLFSDYVDPEAAVEGPRTRVRKGAFRTVGQRHKEQLTLLMGQLNATQPHFIRCIVPNAQKSPSHIDVPLVLTQLRCNGVLEGIRIARIGYPNRLPFAEFRRRFGILAPSLPPKSTFIEGNEACSTILTALDLDPQCYRLGLTKVFFKAGILAELEGRRDDRLADIVTRLQATCRKFVGRRKATRILHRAAAVEMIQRNARIYIALRRQPWWALFQTVRPHLAAARSDGELRRKEEELAAANKRMAEEAAERERLMKEQAESEARRRQVEEQLATELLKLEEKDAKVEQGRKRVLELEEQLAGAQADVETADRHIDQLIALRKATDEQIAHLTLSDEHQRHLITTLQAEQIAWKAKEVELASQTSVKTAEWERIVSERDQGIANVDELKRKLSEEGQDRRREERRLADEITSLTAQLASASKQSTDSRQQLKSLETEKHRAIDESTGFKRQKQELEALVESKGAELARLSSGGCLVESRTAVR</sequence>
<feature type="region of interest" description="Disordered" evidence="10">
    <location>
        <begin position="437"/>
        <end position="469"/>
    </location>
</feature>
<dbReference type="SMART" id="SM00242">
    <property type="entry name" value="MYSc"/>
    <property type="match status" value="1"/>
</dbReference>
<accession>A0A1Y2G1K3</accession>
<dbReference type="OrthoDB" id="6108017at2759"/>
<evidence type="ECO:0000259" key="11">
    <source>
        <dbReference type="PROSITE" id="PS51456"/>
    </source>
</evidence>
<evidence type="ECO:0000256" key="5">
    <source>
        <dbReference type="ARBA" id="ARBA00023123"/>
    </source>
</evidence>
<evidence type="ECO:0000313" key="12">
    <source>
        <dbReference type="EMBL" id="ORY90776.1"/>
    </source>
</evidence>
<comment type="similarity">
    <text evidence="1 8">Belongs to the TRAFAC class myosin-kinesin ATPase superfamily. Myosin family.</text>
</comment>
<evidence type="ECO:0000256" key="3">
    <source>
        <dbReference type="ARBA" id="ARBA00022840"/>
    </source>
</evidence>
<feature type="region of interest" description="Actin-binding" evidence="8">
    <location>
        <begin position="59"/>
        <end position="81"/>
    </location>
</feature>
<feature type="compositionally biased region" description="Polar residues" evidence="10">
    <location>
        <begin position="437"/>
        <end position="455"/>
    </location>
</feature>
<dbReference type="GO" id="GO:0005524">
    <property type="term" value="F:ATP binding"/>
    <property type="evidence" value="ECO:0007669"/>
    <property type="project" value="UniProtKB-KW"/>
</dbReference>
<name>A0A1Y2G1K3_9BASI</name>
<gene>
    <name evidence="12" type="ORF">BCR35DRAFT_106757</name>
</gene>
<dbReference type="GO" id="GO:0016459">
    <property type="term" value="C:myosin complex"/>
    <property type="evidence" value="ECO:0007669"/>
    <property type="project" value="UniProtKB-KW"/>
</dbReference>
<comment type="caution">
    <text evidence="12">The sequence shown here is derived from an EMBL/GenBank/DDBJ whole genome shotgun (WGS) entry which is preliminary data.</text>
</comment>
<dbReference type="PANTHER" id="PTHR13140:SF857">
    <property type="entry name" value="MYOSIN-11"/>
    <property type="match status" value="1"/>
</dbReference>
<dbReference type="GO" id="GO:0016020">
    <property type="term" value="C:membrane"/>
    <property type="evidence" value="ECO:0007669"/>
    <property type="project" value="TreeGrafter"/>
</dbReference>
<dbReference type="Gene3D" id="1.20.58.530">
    <property type="match status" value="1"/>
</dbReference>
<feature type="compositionally biased region" description="Basic and acidic residues" evidence="10">
    <location>
        <begin position="456"/>
        <end position="469"/>
    </location>
</feature>
<dbReference type="PANTHER" id="PTHR13140">
    <property type="entry name" value="MYOSIN"/>
    <property type="match status" value="1"/>
</dbReference>
<evidence type="ECO:0000256" key="9">
    <source>
        <dbReference type="SAM" id="Coils"/>
    </source>
</evidence>
<evidence type="ECO:0000256" key="4">
    <source>
        <dbReference type="ARBA" id="ARBA00023054"/>
    </source>
</evidence>
<dbReference type="InParanoid" id="A0A1Y2G1K3"/>
<proteinExistence type="inferred from homology"/>
<keyword evidence="4 9" id="KW-0175">Coiled coil</keyword>
<dbReference type="GO" id="GO:0005737">
    <property type="term" value="C:cytoplasm"/>
    <property type="evidence" value="ECO:0007669"/>
    <property type="project" value="TreeGrafter"/>
</dbReference>
<keyword evidence="12" id="KW-0378">Hydrolase</keyword>
<dbReference type="InterPro" id="IPR027417">
    <property type="entry name" value="P-loop_NTPase"/>
</dbReference>
<dbReference type="EMBL" id="MCGR01000003">
    <property type="protein sequence ID" value="ORY90776.1"/>
    <property type="molecule type" value="Genomic_DNA"/>
</dbReference>
<dbReference type="Gene3D" id="1.20.120.720">
    <property type="entry name" value="Myosin VI head, motor domain, U50 subdomain"/>
    <property type="match status" value="1"/>
</dbReference>
<keyword evidence="7 8" id="KW-0009">Actin-binding</keyword>
<comment type="caution">
    <text evidence="8">Lacks conserved residue(s) required for the propagation of feature annotation.</text>
</comment>
<dbReference type="GO" id="GO:0051015">
    <property type="term" value="F:actin filament binding"/>
    <property type="evidence" value="ECO:0007669"/>
    <property type="project" value="TreeGrafter"/>
</dbReference>
<dbReference type="InterPro" id="IPR001609">
    <property type="entry name" value="Myosin_head_motor_dom-like"/>
</dbReference>
<feature type="domain" description="Myosin motor" evidence="11">
    <location>
        <begin position="1"/>
        <end position="182"/>
    </location>
</feature>
<evidence type="ECO:0000256" key="10">
    <source>
        <dbReference type="SAM" id="MobiDB-lite"/>
    </source>
</evidence>
<dbReference type="GO" id="GO:0007015">
    <property type="term" value="P:actin filament organization"/>
    <property type="evidence" value="ECO:0007669"/>
    <property type="project" value="TreeGrafter"/>
</dbReference>
<keyword evidence="3" id="KW-0067">ATP-binding</keyword>
<keyword evidence="5 8" id="KW-0518">Myosin</keyword>
<dbReference type="Proteomes" id="UP000193467">
    <property type="component" value="Unassembled WGS sequence"/>
</dbReference>
<keyword evidence="2" id="KW-0547">Nucleotide-binding</keyword>
<dbReference type="Gene3D" id="1.20.5.340">
    <property type="match status" value="1"/>
</dbReference>
<protein>
    <submittedName>
        <fullName evidence="12">p-loop containing nucleoside triphosphate hydrolase protein</fullName>
    </submittedName>
</protein>
<keyword evidence="6" id="KW-0505">Motor protein</keyword>
<dbReference type="Pfam" id="PF00063">
    <property type="entry name" value="Myosin_head"/>
    <property type="match status" value="1"/>
</dbReference>
<keyword evidence="13" id="KW-1185">Reference proteome</keyword>
<dbReference type="AlphaFoldDB" id="A0A1Y2G1K3"/>
<evidence type="ECO:0000256" key="2">
    <source>
        <dbReference type="ARBA" id="ARBA00022741"/>
    </source>
</evidence>
<dbReference type="Gene3D" id="1.20.5.4820">
    <property type="match status" value="1"/>
</dbReference>
<evidence type="ECO:0000256" key="7">
    <source>
        <dbReference type="ARBA" id="ARBA00023203"/>
    </source>
</evidence>
<dbReference type="GO" id="GO:0016787">
    <property type="term" value="F:hydrolase activity"/>
    <property type="evidence" value="ECO:0007669"/>
    <property type="project" value="UniProtKB-KW"/>
</dbReference>
<dbReference type="Gene3D" id="3.40.850.10">
    <property type="entry name" value="Kinesin motor domain"/>
    <property type="match status" value="1"/>
</dbReference>
<reference evidence="12 13" key="1">
    <citation type="submission" date="2016-07" db="EMBL/GenBank/DDBJ databases">
        <title>Pervasive Adenine N6-methylation of Active Genes in Fungi.</title>
        <authorList>
            <consortium name="DOE Joint Genome Institute"/>
            <person name="Mondo S.J."/>
            <person name="Dannebaum R.O."/>
            <person name="Kuo R.C."/>
            <person name="Labutti K."/>
            <person name="Haridas S."/>
            <person name="Kuo A."/>
            <person name="Salamov A."/>
            <person name="Ahrendt S.R."/>
            <person name="Lipzen A."/>
            <person name="Sullivan W."/>
            <person name="Andreopoulos W.B."/>
            <person name="Clum A."/>
            <person name="Lindquist E."/>
            <person name="Daum C."/>
            <person name="Ramamoorthy G.K."/>
            <person name="Gryganskyi A."/>
            <person name="Culley D."/>
            <person name="Magnuson J.K."/>
            <person name="James T.Y."/>
            <person name="O'Malley M.A."/>
            <person name="Stajich J.E."/>
            <person name="Spatafora J.W."/>
            <person name="Visel A."/>
            <person name="Grigoriev I.V."/>
        </authorList>
    </citation>
    <scope>NUCLEOTIDE SEQUENCE [LARGE SCALE GENOMIC DNA]</scope>
    <source>
        <strain evidence="12 13">62-1032</strain>
    </source>
</reference>
<dbReference type="PROSITE" id="PS51456">
    <property type="entry name" value="MYOSIN_MOTOR"/>
    <property type="match status" value="1"/>
</dbReference>
<dbReference type="STRING" id="106004.A0A1Y2G1K3"/>